<name>C6SIH0_NEIME</name>
<comment type="function">
    <text evidence="7">Mechanosensitive channel that participates in the regulation of osmotic pressure changes within the cell, opening in response to stretch forces in the membrane lipid bilayer, without the need for other proteins. Contributes to normal resistance to hypoosmotic shock. Forms an ion channel of 1.0 nanosiemens conductance with a slight preference for anions.</text>
</comment>
<proteinExistence type="inferred from homology"/>
<evidence type="ECO:0000256" key="5">
    <source>
        <dbReference type="ARBA" id="ARBA00022989"/>
    </source>
</evidence>
<dbReference type="Gene3D" id="3.30.70.100">
    <property type="match status" value="1"/>
</dbReference>
<reference evidence="10" key="1">
    <citation type="journal article" date="2008" name="Proc. Natl. Acad. Sci. U.S.A.">
        <title>Whole-genome comparison of disease and carriage strains provides insights into virulence evolution in Neisseria meningitidis.</title>
        <authorList>
            <person name="Schoen C."/>
            <person name="Blom J."/>
            <person name="Claus H."/>
            <person name="Schramm-Glueck A."/>
            <person name="Brandt P."/>
            <person name="Mueller T."/>
            <person name="Goesmann A."/>
            <person name="Joseph B."/>
            <person name="Konietzny S."/>
            <person name="Kurzai O."/>
            <person name="Schmitt C."/>
            <person name="Friedrich T."/>
            <person name="Linke B."/>
            <person name="Vogel U."/>
            <person name="Frosch M."/>
        </authorList>
    </citation>
    <scope>NUCLEOTIDE SEQUENCE</scope>
    <source>
        <strain evidence="10">Alpha275</strain>
    </source>
</reference>
<evidence type="ECO:0000256" key="3">
    <source>
        <dbReference type="ARBA" id="ARBA00022475"/>
    </source>
</evidence>
<dbReference type="InterPro" id="IPR006685">
    <property type="entry name" value="MscS_channel_2nd"/>
</dbReference>
<evidence type="ECO:0000256" key="2">
    <source>
        <dbReference type="ARBA" id="ARBA00008017"/>
    </source>
</evidence>
<organism evidence="10">
    <name type="scientific">Neisseria meningitidis alpha275</name>
    <dbReference type="NCBI Taxonomy" id="295996"/>
    <lineage>
        <taxon>Bacteria</taxon>
        <taxon>Pseudomonadati</taxon>
        <taxon>Pseudomonadota</taxon>
        <taxon>Betaproteobacteria</taxon>
        <taxon>Neisseriales</taxon>
        <taxon>Neisseriaceae</taxon>
        <taxon>Neisseria</taxon>
    </lineage>
</organism>
<keyword evidence="5 7" id="KW-1133">Transmembrane helix</keyword>
<comment type="similarity">
    <text evidence="2 7">Belongs to the MscS (TC 1.A.23) family.</text>
</comment>
<accession>C6SIH0</accession>
<gene>
    <name evidence="10" type="primary">yggB</name>
    <name evidence="10" type="ORF">NMW_0740</name>
</gene>
<keyword evidence="7" id="KW-0406">Ion transport</keyword>
<comment type="subcellular location">
    <subcellularLocation>
        <location evidence="7">Cell inner membrane</location>
        <topology evidence="7">Multi-pass membrane protein</topology>
    </subcellularLocation>
    <subcellularLocation>
        <location evidence="1">Cell membrane</location>
        <topology evidence="1">Multi-pass membrane protein</topology>
    </subcellularLocation>
</comment>
<dbReference type="InterPro" id="IPR023408">
    <property type="entry name" value="MscS_beta-dom_sf"/>
</dbReference>
<keyword evidence="7" id="KW-0813">Transport</keyword>
<feature type="transmembrane region" description="Helical" evidence="7">
    <location>
        <begin position="40"/>
        <end position="61"/>
    </location>
</feature>
<dbReference type="Gene3D" id="2.30.30.60">
    <property type="match status" value="1"/>
</dbReference>
<dbReference type="InterPro" id="IPR010920">
    <property type="entry name" value="LSM_dom_sf"/>
</dbReference>
<dbReference type="InterPro" id="IPR011066">
    <property type="entry name" value="MscS_channel_C_sf"/>
</dbReference>
<dbReference type="Pfam" id="PF05552">
    <property type="entry name" value="MS_channel_1st_1"/>
    <property type="match status" value="1"/>
</dbReference>
<protein>
    <recommendedName>
        <fullName evidence="7">Small-conductance mechanosensitive channel</fullName>
    </recommendedName>
</protein>
<evidence type="ECO:0000256" key="4">
    <source>
        <dbReference type="ARBA" id="ARBA00022692"/>
    </source>
</evidence>
<keyword evidence="6 7" id="KW-0472">Membrane</keyword>
<evidence type="ECO:0000313" key="10">
    <source>
        <dbReference type="EMBL" id="CBA06070.1"/>
    </source>
</evidence>
<dbReference type="EMBL" id="AM889138">
    <property type="protein sequence ID" value="CBA06070.1"/>
    <property type="molecule type" value="Genomic_DNA"/>
</dbReference>
<evidence type="ECO:0000256" key="6">
    <source>
        <dbReference type="ARBA" id="ARBA00023136"/>
    </source>
</evidence>
<dbReference type="InterPro" id="IPR049278">
    <property type="entry name" value="MS_channel_C"/>
</dbReference>
<dbReference type="GO" id="GO:0008381">
    <property type="term" value="F:mechanosensitive monoatomic ion channel activity"/>
    <property type="evidence" value="ECO:0007669"/>
    <property type="project" value="InterPro"/>
</dbReference>
<comment type="subunit">
    <text evidence="7">Homoheptamer.</text>
</comment>
<dbReference type="Gene3D" id="1.10.287.1260">
    <property type="match status" value="1"/>
</dbReference>
<dbReference type="AlphaFoldDB" id="C6SIH0"/>
<dbReference type="InterPro" id="IPR011014">
    <property type="entry name" value="MscS_channel_TM-2"/>
</dbReference>
<dbReference type="InterPro" id="IPR045275">
    <property type="entry name" value="MscS_archaea/bacteria_type"/>
</dbReference>
<dbReference type="InterPro" id="IPR008910">
    <property type="entry name" value="MSC_TM_helix"/>
</dbReference>
<feature type="domain" description="Mechanosensitive ion channel MscS C-terminal" evidence="9">
    <location>
        <begin position="204"/>
        <end position="286"/>
    </location>
</feature>
<feature type="transmembrane region" description="Helical" evidence="7">
    <location>
        <begin position="81"/>
        <end position="102"/>
    </location>
</feature>
<sequence length="298" mass="32445">MPITPHGADVRSRGKQWTSNNLIFLHLISVSGWEHLAEKAWAFGLNLAAALLIFLVGKWAAKRIVAVMRAAMTRAQVDATLISFLCNVANIGLLILVIIAALGRLGVSTTSVTALIGGAGLAVALSLKDQLSNFAAGALIILFRPFKVGDFIRVGGFEGYVREIKMVQTSLRTTDNEEVVLPNSVVMGNSIVNRSTLPLCRAQVIVGVDYNCDLKVAKEAVLKAAVEHPLSVQNEERQAAAYITALGDNAIEITLWAWANEADRWTLQCDLNEQVVENLRKVNINIPFPQRDIHIINS</sequence>
<keyword evidence="4 7" id="KW-0812">Transmembrane</keyword>
<dbReference type="SUPFAM" id="SSF82689">
    <property type="entry name" value="Mechanosensitive channel protein MscS (YggB), C-terminal domain"/>
    <property type="match status" value="1"/>
</dbReference>
<dbReference type="Pfam" id="PF21082">
    <property type="entry name" value="MS_channel_3rd"/>
    <property type="match status" value="1"/>
</dbReference>
<evidence type="ECO:0000256" key="7">
    <source>
        <dbReference type="RuleBase" id="RU369025"/>
    </source>
</evidence>
<keyword evidence="7" id="KW-0997">Cell inner membrane</keyword>
<dbReference type="Pfam" id="PF00924">
    <property type="entry name" value="MS_channel_2nd"/>
    <property type="match status" value="1"/>
</dbReference>
<comment type="caution">
    <text evidence="7">Lacks conserved residue(s) required for the propagation of feature annotation.</text>
</comment>
<feature type="domain" description="Mechanosensitive ion channel MscS" evidence="8">
    <location>
        <begin position="131"/>
        <end position="195"/>
    </location>
</feature>
<evidence type="ECO:0000259" key="8">
    <source>
        <dbReference type="Pfam" id="PF00924"/>
    </source>
</evidence>
<dbReference type="GO" id="GO:0005886">
    <property type="term" value="C:plasma membrane"/>
    <property type="evidence" value="ECO:0007669"/>
    <property type="project" value="UniProtKB-SubCell"/>
</dbReference>
<keyword evidence="3" id="KW-1003">Cell membrane</keyword>
<evidence type="ECO:0000256" key="1">
    <source>
        <dbReference type="ARBA" id="ARBA00004651"/>
    </source>
</evidence>
<dbReference type="PANTHER" id="PTHR30221:SF1">
    <property type="entry name" value="SMALL-CONDUCTANCE MECHANOSENSITIVE CHANNEL"/>
    <property type="match status" value="1"/>
</dbReference>
<dbReference type="SUPFAM" id="SSF50182">
    <property type="entry name" value="Sm-like ribonucleoproteins"/>
    <property type="match status" value="1"/>
</dbReference>
<dbReference type="PANTHER" id="PTHR30221">
    <property type="entry name" value="SMALL-CONDUCTANCE MECHANOSENSITIVE CHANNEL"/>
    <property type="match status" value="1"/>
</dbReference>
<keyword evidence="7" id="KW-0407">Ion channel</keyword>
<dbReference type="SUPFAM" id="SSF82861">
    <property type="entry name" value="Mechanosensitive channel protein MscS (YggB), transmembrane region"/>
    <property type="match status" value="1"/>
</dbReference>
<evidence type="ECO:0000259" key="9">
    <source>
        <dbReference type="Pfam" id="PF21082"/>
    </source>
</evidence>
<feature type="transmembrane region" description="Helical" evidence="7">
    <location>
        <begin position="108"/>
        <end position="127"/>
    </location>
</feature>